<dbReference type="Proteomes" id="UP001057134">
    <property type="component" value="Chromosome"/>
</dbReference>
<organism evidence="1 2">
    <name type="scientific">Paenibacillus konkukensis</name>
    <dbReference type="NCBI Taxonomy" id="2020716"/>
    <lineage>
        <taxon>Bacteria</taxon>
        <taxon>Bacillati</taxon>
        <taxon>Bacillota</taxon>
        <taxon>Bacilli</taxon>
        <taxon>Bacillales</taxon>
        <taxon>Paenibacillaceae</taxon>
        <taxon>Paenibacillus</taxon>
    </lineage>
</organism>
<gene>
    <name evidence="1" type="ORF">SK3146_02696</name>
</gene>
<reference evidence="1" key="2">
    <citation type="journal article" date="2021" name="J Anim Sci Technol">
        <title>Complete genome sequence of Paenibacillus konkukensis sp. nov. SK3146 as a potential probiotic strain.</title>
        <authorList>
            <person name="Jung H.I."/>
            <person name="Park S."/>
            <person name="Niu K.M."/>
            <person name="Lee S.W."/>
            <person name="Kothari D."/>
            <person name="Yi K.J."/>
            <person name="Kim S.K."/>
        </authorList>
    </citation>
    <scope>NUCLEOTIDE SEQUENCE</scope>
    <source>
        <strain evidence="1">SK3146</strain>
    </source>
</reference>
<evidence type="ECO:0008006" key="3">
    <source>
        <dbReference type="Google" id="ProtNLM"/>
    </source>
</evidence>
<reference evidence="1" key="1">
    <citation type="submission" date="2018-02" db="EMBL/GenBank/DDBJ databases">
        <authorList>
            <person name="Kim S.-K."/>
            <person name="Jung H.-I."/>
            <person name="Lee S.-W."/>
        </authorList>
    </citation>
    <scope>NUCLEOTIDE SEQUENCE</scope>
    <source>
        <strain evidence="1">SK3146</strain>
    </source>
</reference>
<sequence length="30" mass="3600">MKPQSDRLNQAVRKIQSFIRRLRQMTIDLG</sequence>
<protein>
    <recommendedName>
        <fullName evidence="3">Transposase</fullName>
    </recommendedName>
</protein>
<accession>A0ABY4RP59</accession>
<proteinExistence type="predicted"/>
<keyword evidence="2" id="KW-1185">Reference proteome</keyword>
<evidence type="ECO:0000313" key="1">
    <source>
        <dbReference type="EMBL" id="UQZ83509.1"/>
    </source>
</evidence>
<name>A0ABY4RP59_9BACL</name>
<dbReference type="EMBL" id="CP027059">
    <property type="protein sequence ID" value="UQZ83509.1"/>
    <property type="molecule type" value="Genomic_DNA"/>
</dbReference>
<evidence type="ECO:0000313" key="2">
    <source>
        <dbReference type="Proteomes" id="UP001057134"/>
    </source>
</evidence>